<organism evidence="2 3">
    <name type="scientific">Chrysemys picta bellii</name>
    <name type="common">Western painted turtle</name>
    <name type="synonym">Emys bellii</name>
    <dbReference type="NCBI Taxonomy" id="8478"/>
    <lineage>
        <taxon>Eukaryota</taxon>
        <taxon>Metazoa</taxon>
        <taxon>Chordata</taxon>
        <taxon>Craniata</taxon>
        <taxon>Vertebrata</taxon>
        <taxon>Euteleostomi</taxon>
        <taxon>Archelosauria</taxon>
        <taxon>Testudinata</taxon>
        <taxon>Testudines</taxon>
        <taxon>Cryptodira</taxon>
        <taxon>Durocryptodira</taxon>
        <taxon>Testudinoidea</taxon>
        <taxon>Emydidae</taxon>
        <taxon>Chrysemys</taxon>
    </lineage>
</organism>
<evidence type="ECO:0000259" key="1">
    <source>
        <dbReference type="PROSITE" id="PS50805"/>
    </source>
</evidence>
<dbReference type="PROSITE" id="PS50805">
    <property type="entry name" value="KRAB"/>
    <property type="match status" value="1"/>
</dbReference>
<dbReference type="InterPro" id="IPR050169">
    <property type="entry name" value="Krueppel_C2H2_ZnF"/>
</dbReference>
<dbReference type="Ensembl" id="ENSCPBT00000011677.1">
    <property type="protein sequence ID" value="ENSCPBP00000009724.1"/>
    <property type="gene ID" value="ENSCPBG00000007500.1"/>
</dbReference>
<dbReference type="Proteomes" id="UP000694380">
    <property type="component" value="Unplaced"/>
</dbReference>
<keyword evidence="3" id="KW-1185">Reference proteome</keyword>
<feature type="domain" description="KRAB" evidence="1">
    <location>
        <begin position="3"/>
        <end position="77"/>
    </location>
</feature>
<dbReference type="PANTHER" id="PTHR23232">
    <property type="entry name" value="KRAB DOMAIN C2H2 ZINC FINGER"/>
    <property type="match status" value="1"/>
</dbReference>
<dbReference type="SUPFAM" id="SSF109640">
    <property type="entry name" value="KRAB domain (Kruppel-associated box)"/>
    <property type="match status" value="1"/>
</dbReference>
<dbReference type="GeneTree" id="ENSGT01140000282695"/>
<evidence type="ECO:0000313" key="2">
    <source>
        <dbReference type="Ensembl" id="ENSCPBP00000009724.1"/>
    </source>
</evidence>
<dbReference type="AlphaFoldDB" id="A0A8C3FJR8"/>
<dbReference type="Pfam" id="PF01352">
    <property type="entry name" value="KRAB"/>
    <property type="match status" value="1"/>
</dbReference>
<dbReference type="GO" id="GO:0006355">
    <property type="term" value="P:regulation of DNA-templated transcription"/>
    <property type="evidence" value="ECO:0007669"/>
    <property type="project" value="InterPro"/>
</dbReference>
<sequence length="77" mass="8852">PPSLEGSWMGGVDTEEWEELAEWQKELYRDVMRDNYETLISLGKDEFSLPALTQIHFKPVQKLCVDKSTDSSHAPKI</sequence>
<accession>A0A8C3FJR8</accession>
<protein>
    <recommendedName>
        <fullName evidence="1">KRAB domain-containing protein</fullName>
    </recommendedName>
</protein>
<dbReference type="Gene3D" id="6.10.140.140">
    <property type="match status" value="1"/>
</dbReference>
<dbReference type="PANTHER" id="PTHR23232:SF118">
    <property type="entry name" value="ZINC FINGER PROTEIN 746"/>
    <property type="match status" value="1"/>
</dbReference>
<dbReference type="SMART" id="SM00349">
    <property type="entry name" value="KRAB"/>
    <property type="match status" value="1"/>
</dbReference>
<proteinExistence type="predicted"/>
<dbReference type="CDD" id="cd07765">
    <property type="entry name" value="KRAB_A-box"/>
    <property type="match status" value="1"/>
</dbReference>
<dbReference type="InterPro" id="IPR001909">
    <property type="entry name" value="KRAB"/>
</dbReference>
<evidence type="ECO:0000313" key="3">
    <source>
        <dbReference type="Proteomes" id="UP000694380"/>
    </source>
</evidence>
<reference evidence="2" key="2">
    <citation type="submission" date="2025-09" db="UniProtKB">
        <authorList>
            <consortium name="Ensembl"/>
        </authorList>
    </citation>
    <scope>IDENTIFICATION</scope>
</reference>
<reference evidence="2" key="1">
    <citation type="submission" date="2025-08" db="UniProtKB">
        <authorList>
            <consortium name="Ensembl"/>
        </authorList>
    </citation>
    <scope>IDENTIFICATION</scope>
</reference>
<dbReference type="InterPro" id="IPR036051">
    <property type="entry name" value="KRAB_dom_sf"/>
</dbReference>
<name>A0A8C3FJR8_CHRPI</name>